<protein>
    <submittedName>
        <fullName evidence="2">Uncharacterized protein</fullName>
    </submittedName>
</protein>
<proteinExistence type="predicted"/>
<sequence>MDELGNAQAASSFITDQSQSDVVPALDQALQIVEQHLSQLRTQNGHR</sequence>
<evidence type="ECO:0000313" key="2">
    <source>
        <dbReference type="EMBL" id="WNZ46222.1"/>
    </source>
</evidence>
<gene>
    <name evidence="2" type="ORF">Q2T42_00010</name>
</gene>
<evidence type="ECO:0000256" key="1">
    <source>
        <dbReference type="SAM" id="MobiDB-lite"/>
    </source>
</evidence>
<reference evidence="2" key="1">
    <citation type="journal article" date="2023" name="Plants (Basel)">
        <title>Genomic Analysis of Leptolyngbya boryana CZ1 Reveals Efficient Carbon Fixation Modules.</title>
        <authorList>
            <person name="Bai X."/>
            <person name="Wang H."/>
            <person name="Cheng W."/>
            <person name="Wang J."/>
            <person name="Ma M."/>
            <person name="Hu H."/>
            <person name="Song Z."/>
            <person name="Ma H."/>
            <person name="Fan Y."/>
            <person name="Du C."/>
            <person name="Xu J."/>
        </authorList>
    </citation>
    <scope>NUCLEOTIDE SEQUENCE</scope>
    <source>
        <strain evidence="2">CZ1</strain>
    </source>
</reference>
<name>A0AA97AQ15_LEPBY</name>
<dbReference type="EMBL" id="CP130144">
    <property type="protein sequence ID" value="WNZ46222.1"/>
    <property type="molecule type" value="Genomic_DNA"/>
</dbReference>
<feature type="region of interest" description="Disordered" evidence="1">
    <location>
        <begin position="1"/>
        <end position="20"/>
    </location>
</feature>
<accession>A0AA97AQ15</accession>
<dbReference type="AlphaFoldDB" id="A0AA97AQ15"/>
<dbReference type="RefSeq" id="WP_316427470.1">
    <property type="nucleotide sequence ID" value="NZ_CP130144.1"/>
</dbReference>
<reference evidence="2" key="2">
    <citation type="submission" date="2023-07" db="EMBL/GenBank/DDBJ databases">
        <authorList>
            <person name="Bai X.-H."/>
            <person name="Wang H.-H."/>
            <person name="Wang J."/>
            <person name="Ma M.-Y."/>
            <person name="Hu H.-H."/>
            <person name="Song Z.-L."/>
            <person name="Ma H.-G."/>
            <person name="Fan Y."/>
            <person name="Du C.-Y."/>
            <person name="Xu J.-C."/>
        </authorList>
    </citation>
    <scope>NUCLEOTIDE SEQUENCE</scope>
    <source>
        <strain evidence="2">CZ1</strain>
    </source>
</reference>
<organism evidence="2">
    <name type="scientific">Leptolyngbya boryana CZ1</name>
    <dbReference type="NCBI Taxonomy" id="3060204"/>
    <lineage>
        <taxon>Bacteria</taxon>
        <taxon>Bacillati</taxon>
        <taxon>Cyanobacteriota</taxon>
        <taxon>Cyanophyceae</taxon>
        <taxon>Leptolyngbyales</taxon>
        <taxon>Leptolyngbyaceae</taxon>
        <taxon>Leptolyngbya group</taxon>
        <taxon>Leptolyngbya</taxon>
    </lineage>
</organism>
<feature type="compositionally biased region" description="Polar residues" evidence="1">
    <location>
        <begin position="8"/>
        <end position="20"/>
    </location>
</feature>